<dbReference type="Proteomes" id="UP000176682">
    <property type="component" value="Unassembled WGS sequence"/>
</dbReference>
<dbReference type="AlphaFoldDB" id="A0A1F5FHH3"/>
<evidence type="ECO:0000256" key="1">
    <source>
        <dbReference type="SAM" id="Phobius"/>
    </source>
</evidence>
<protein>
    <submittedName>
        <fullName evidence="2">Uncharacterized protein</fullName>
    </submittedName>
</protein>
<evidence type="ECO:0000313" key="2">
    <source>
        <dbReference type="EMBL" id="OGD79022.1"/>
    </source>
</evidence>
<dbReference type="EMBL" id="MFAM01000027">
    <property type="protein sequence ID" value="OGD79022.1"/>
    <property type="molecule type" value="Genomic_DNA"/>
</dbReference>
<evidence type="ECO:0000313" key="3">
    <source>
        <dbReference type="Proteomes" id="UP000176682"/>
    </source>
</evidence>
<reference evidence="2 3" key="1">
    <citation type="journal article" date="2016" name="Nat. Commun.">
        <title>Thousands of microbial genomes shed light on interconnected biogeochemical processes in an aquifer system.</title>
        <authorList>
            <person name="Anantharaman K."/>
            <person name="Brown C.T."/>
            <person name="Hug L.A."/>
            <person name="Sharon I."/>
            <person name="Castelle C.J."/>
            <person name="Probst A.J."/>
            <person name="Thomas B.C."/>
            <person name="Singh A."/>
            <person name="Wilkins M.J."/>
            <person name="Karaoz U."/>
            <person name="Brodie E.L."/>
            <person name="Williams K.H."/>
            <person name="Hubbard S.S."/>
            <person name="Banfield J.F."/>
        </authorList>
    </citation>
    <scope>NUCLEOTIDE SEQUENCE [LARGE SCALE GENOMIC DNA]</scope>
</reference>
<comment type="caution">
    <text evidence="2">The sequence shown here is derived from an EMBL/GenBank/DDBJ whole genome shotgun (WGS) entry which is preliminary data.</text>
</comment>
<proteinExistence type="predicted"/>
<name>A0A1F5FHH3_9BACT</name>
<accession>A0A1F5FHH3</accession>
<sequence length="73" mass="8149">MIWFYDGIIYDLPLPFAVVVILSLIVALFGLVLYGLADTPRVKRLAFWGIALSVALGPVGTLVLGYAWYRFDK</sequence>
<feature type="transmembrane region" description="Helical" evidence="1">
    <location>
        <begin position="45"/>
        <end position="69"/>
    </location>
</feature>
<keyword evidence="1" id="KW-0472">Membrane</keyword>
<keyword evidence="1" id="KW-1133">Transmembrane helix</keyword>
<gene>
    <name evidence="2" type="ORF">A2368_00565</name>
</gene>
<feature type="transmembrane region" description="Helical" evidence="1">
    <location>
        <begin position="12"/>
        <end position="33"/>
    </location>
</feature>
<organism evidence="2 3">
    <name type="scientific">Candidatus Collierbacteria bacterium RIFOXYB1_FULL_49_13</name>
    <dbReference type="NCBI Taxonomy" id="1817728"/>
    <lineage>
        <taxon>Bacteria</taxon>
        <taxon>Candidatus Collieribacteriota</taxon>
    </lineage>
</organism>
<keyword evidence="1" id="KW-0812">Transmembrane</keyword>